<keyword evidence="1" id="KW-0812">Transmembrane</keyword>
<dbReference type="AlphaFoldDB" id="A0A350P6G4"/>
<reference evidence="3 4" key="1">
    <citation type="journal article" date="2018" name="Nat. Biotechnol.">
        <title>A standardized bacterial taxonomy based on genome phylogeny substantially revises the tree of life.</title>
        <authorList>
            <person name="Parks D.H."/>
            <person name="Chuvochina M."/>
            <person name="Waite D.W."/>
            <person name="Rinke C."/>
            <person name="Skarshewski A."/>
            <person name="Chaumeil P.A."/>
            <person name="Hugenholtz P."/>
        </authorList>
    </citation>
    <scope>NUCLEOTIDE SEQUENCE [LARGE SCALE GENOMIC DNA]</scope>
    <source>
        <strain evidence="3">UBA11978</strain>
    </source>
</reference>
<feature type="transmembrane region" description="Helical" evidence="1">
    <location>
        <begin position="180"/>
        <end position="198"/>
    </location>
</feature>
<feature type="signal peptide" evidence="2">
    <location>
        <begin position="1"/>
        <end position="24"/>
    </location>
</feature>
<evidence type="ECO:0000313" key="3">
    <source>
        <dbReference type="EMBL" id="HAW76881.1"/>
    </source>
</evidence>
<feature type="chain" id="PRO_5016600197" description="PEP-CTERM sorting domain-containing protein" evidence="2">
    <location>
        <begin position="25"/>
        <end position="204"/>
    </location>
</feature>
<proteinExistence type="predicted"/>
<comment type="caution">
    <text evidence="3">The sequence shown here is derived from an EMBL/GenBank/DDBJ whole genome shotgun (WGS) entry which is preliminary data.</text>
</comment>
<keyword evidence="1" id="KW-0472">Membrane</keyword>
<protein>
    <recommendedName>
        <fullName evidence="5">PEP-CTERM sorting domain-containing protein</fullName>
    </recommendedName>
</protein>
<evidence type="ECO:0000256" key="2">
    <source>
        <dbReference type="SAM" id="SignalP"/>
    </source>
</evidence>
<evidence type="ECO:0008006" key="5">
    <source>
        <dbReference type="Google" id="ProtNLM"/>
    </source>
</evidence>
<dbReference type="EMBL" id="DNAN01000502">
    <property type="protein sequence ID" value="HAW76881.1"/>
    <property type="molecule type" value="Genomic_DNA"/>
</dbReference>
<evidence type="ECO:0000313" key="4">
    <source>
        <dbReference type="Proteomes" id="UP000263517"/>
    </source>
</evidence>
<keyword evidence="2" id="KW-0732">Signal</keyword>
<organism evidence="3 4">
    <name type="scientific">Alteromonas australica</name>
    <dbReference type="NCBI Taxonomy" id="589873"/>
    <lineage>
        <taxon>Bacteria</taxon>
        <taxon>Pseudomonadati</taxon>
        <taxon>Pseudomonadota</taxon>
        <taxon>Gammaproteobacteria</taxon>
        <taxon>Alteromonadales</taxon>
        <taxon>Alteromonadaceae</taxon>
        <taxon>Alteromonas/Salinimonas group</taxon>
        <taxon>Alteromonas</taxon>
    </lineage>
</organism>
<dbReference type="Proteomes" id="UP000263517">
    <property type="component" value="Unassembled WGS sequence"/>
</dbReference>
<dbReference type="RefSeq" id="WP_272969459.1">
    <property type="nucleotide sequence ID" value="NZ_DJZW01000044.1"/>
</dbReference>
<keyword evidence="1" id="KW-1133">Transmembrane helix</keyword>
<gene>
    <name evidence="3" type="ORF">DCW74_14250</name>
</gene>
<accession>A0A350P6G4</accession>
<evidence type="ECO:0000256" key="1">
    <source>
        <dbReference type="SAM" id="Phobius"/>
    </source>
</evidence>
<name>A0A350P6G4_9ALTE</name>
<sequence length="204" mass="21563">MHCKSITQLLVASLLYFTVTNAHSTMILNIDSGTTLVGVQNLNVDGTLYNVEFIKGTCFDVFGSCDSSATFVFSNESSALLAGQALLDQVFLDLVSGENFDTEPGTYPAQGCGNYWLCESIIPYGANTSHVQGVVVINARPGWAGSAGPDGTGLDSVSNVGTSLVTGLETSYARFTLVEVSSPSVFILLLLAMSTIILRQKGRS</sequence>